<keyword evidence="13" id="KW-1185">Reference proteome</keyword>
<dbReference type="GO" id="GO:0000978">
    <property type="term" value="F:RNA polymerase II cis-regulatory region sequence-specific DNA binding"/>
    <property type="evidence" value="ECO:0007669"/>
    <property type="project" value="TreeGrafter"/>
</dbReference>
<feature type="compositionally biased region" description="Basic residues" evidence="11">
    <location>
        <begin position="181"/>
        <end position="194"/>
    </location>
</feature>
<dbReference type="PROSITE" id="PS00028">
    <property type="entry name" value="ZINC_FINGER_C2H2_1"/>
    <property type="match status" value="7"/>
</dbReference>
<evidence type="ECO:0000256" key="2">
    <source>
        <dbReference type="ARBA" id="ARBA00006991"/>
    </source>
</evidence>
<evidence type="ECO:0000313" key="13">
    <source>
        <dbReference type="Proteomes" id="UP000008820"/>
    </source>
</evidence>
<evidence type="ECO:0000313" key="12">
    <source>
        <dbReference type="EnsemblMetazoa" id="AAEL000122-PB"/>
    </source>
</evidence>
<evidence type="ECO:0000256" key="6">
    <source>
        <dbReference type="ARBA" id="ARBA00022833"/>
    </source>
</evidence>
<dbReference type="OrthoDB" id="7758429at2759"/>
<comment type="similarity">
    <text evidence="2">Belongs to the krueppel C2H2-type zinc-finger protein family.</text>
</comment>
<dbReference type="SMART" id="SM00355">
    <property type="entry name" value="ZnF_C2H2"/>
    <property type="match status" value="9"/>
</dbReference>
<reference evidence="12 13" key="1">
    <citation type="submission" date="2017-06" db="EMBL/GenBank/DDBJ databases">
        <title>Aedes aegypti genome working group (AGWG) sequencing and assembly.</title>
        <authorList>
            <consortium name="Aedes aegypti Genome Working Group (AGWG)"/>
            <person name="Matthews B.J."/>
        </authorList>
    </citation>
    <scope>NUCLEOTIDE SEQUENCE [LARGE SCALE GENOMIC DNA]</scope>
    <source>
        <strain evidence="12 13">LVP_AGWG</strain>
    </source>
</reference>
<dbReference type="InterPro" id="IPR013087">
    <property type="entry name" value="Znf_C2H2_type"/>
</dbReference>
<sequence length="553" mass="64413">MSDLDLENICRLCCEKKGRLRSLFEQKSAKVSLSLQQMITDVTRLEITPGDGLPQKICRLCTTTLAKMYESIQEYRENDSKLRQRLVKPYPLVEIKEEEVDIEQLENIYMQDLVIDNICIKKEEEVIDNKNEDADLNFSISEGDVPDTVGSETDTANEGFQEDDADDDEWKPSDETEEKVIKRKSQRKNSKEKKTYRVQKYYRLENVSRPRSHDFKCYICKSDSFGTGEALLVHLNGSHLGVLPYSCSECVTEKVVIKTIVALNNHKRQHMNPEKCPYCDKRYTCKKGVDLHISMHHRDANDPNPSQCEYCDKVYPTKQALRNHMRIHTSGSTCEICGKVFLERNKLKRHIQNFHEKLKKYECHFCKKKLASMSAVQNHINTYHSSQVFKCSYCPKTFSSKMTHRYHEKKHVENKNYVATKDWREYYTVLDGQEDKLYKSKKCKICGIVTTNIAPHLTKAHFPTEYRCEICDKTFKTKPTFTAHMDVHVHGKVYKCPICGREFNEKRNLISHLRTKKHRNHPLAREILGTVRTPNPAQLEQSGSEEDDESTQE</sequence>
<feature type="compositionally biased region" description="Acidic residues" evidence="11">
    <location>
        <begin position="160"/>
        <end position="169"/>
    </location>
</feature>
<dbReference type="AlphaFoldDB" id="A0A6I8T2W8"/>
<evidence type="ECO:0000256" key="10">
    <source>
        <dbReference type="ARBA" id="ARBA00023242"/>
    </source>
</evidence>
<accession>A0A6I8T2W8</accession>
<keyword evidence="10" id="KW-0539">Nucleus</keyword>
<evidence type="ECO:0000256" key="7">
    <source>
        <dbReference type="ARBA" id="ARBA00023015"/>
    </source>
</evidence>
<dbReference type="Pfam" id="PF00096">
    <property type="entry name" value="zf-C2H2"/>
    <property type="match status" value="2"/>
</dbReference>
<dbReference type="GO" id="GO:0008270">
    <property type="term" value="F:zinc ion binding"/>
    <property type="evidence" value="ECO:0007669"/>
    <property type="project" value="UniProtKB-UniRule"/>
</dbReference>
<evidence type="ECO:0000256" key="8">
    <source>
        <dbReference type="ARBA" id="ARBA00023125"/>
    </source>
</evidence>
<keyword evidence="9" id="KW-0804">Transcription</keyword>
<proteinExistence type="inferred from homology"/>
<keyword evidence="4" id="KW-0677">Repeat</keyword>
<feature type="compositionally biased region" description="Acidic residues" evidence="11">
    <location>
        <begin position="543"/>
        <end position="553"/>
    </location>
</feature>
<dbReference type="InterPro" id="IPR036236">
    <property type="entry name" value="Znf_C2H2_sf"/>
</dbReference>
<name>A0A6I8T2W8_AEDAE</name>
<dbReference type="GO" id="GO:0001228">
    <property type="term" value="F:DNA-binding transcription activator activity, RNA polymerase II-specific"/>
    <property type="evidence" value="ECO:0007669"/>
    <property type="project" value="TreeGrafter"/>
</dbReference>
<organism evidence="12 13">
    <name type="scientific">Aedes aegypti</name>
    <name type="common">Yellowfever mosquito</name>
    <name type="synonym">Culex aegypti</name>
    <dbReference type="NCBI Taxonomy" id="7159"/>
    <lineage>
        <taxon>Eukaryota</taxon>
        <taxon>Metazoa</taxon>
        <taxon>Ecdysozoa</taxon>
        <taxon>Arthropoda</taxon>
        <taxon>Hexapoda</taxon>
        <taxon>Insecta</taxon>
        <taxon>Pterygota</taxon>
        <taxon>Neoptera</taxon>
        <taxon>Endopterygota</taxon>
        <taxon>Diptera</taxon>
        <taxon>Nematocera</taxon>
        <taxon>Culicoidea</taxon>
        <taxon>Culicidae</taxon>
        <taxon>Culicinae</taxon>
        <taxon>Aedini</taxon>
        <taxon>Aedes</taxon>
        <taxon>Stegomyia</taxon>
    </lineage>
</organism>
<dbReference type="InterPro" id="IPR012934">
    <property type="entry name" value="Znf_AD"/>
</dbReference>
<feature type="region of interest" description="Disordered" evidence="11">
    <location>
        <begin position="530"/>
        <end position="553"/>
    </location>
</feature>
<dbReference type="Gene3D" id="3.30.160.60">
    <property type="entry name" value="Classic Zinc Finger"/>
    <property type="match status" value="6"/>
</dbReference>
<evidence type="ECO:0000256" key="9">
    <source>
        <dbReference type="ARBA" id="ARBA00023163"/>
    </source>
</evidence>
<dbReference type="PROSITE" id="PS50157">
    <property type="entry name" value="ZINC_FINGER_C2H2_2"/>
    <property type="match status" value="6"/>
</dbReference>
<feature type="compositionally biased region" description="Polar residues" evidence="11">
    <location>
        <begin position="532"/>
        <end position="542"/>
    </location>
</feature>
<dbReference type="FunFam" id="3.30.160.60:FF:000065">
    <property type="entry name" value="B-cell CLL/lymphoma 6, member B"/>
    <property type="match status" value="1"/>
</dbReference>
<dbReference type="Gene3D" id="3.40.1800.20">
    <property type="match status" value="1"/>
</dbReference>
<keyword evidence="3" id="KW-0479">Metal-binding</keyword>
<evidence type="ECO:0000256" key="4">
    <source>
        <dbReference type="ARBA" id="ARBA00022737"/>
    </source>
</evidence>
<evidence type="ECO:0000256" key="11">
    <source>
        <dbReference type="SAM" id="MobiDB-lite"/>
    </source>
</evidence>
<evidence type="ECO:0000256" key="3">
    <source>
        <dbReference type="ARBA" id="ARBA00022723"/>
    </source>
</evidence>
<dbReference type="PROSITE" id="PS51915">
    <property type="entry name" value="ZAD"/>
    <property type="match status" value="1"/>
</dbReference>
<gene>
    <name evidence="12" type="primary">5567803</name>
</gene>
<feature type="compositionally biased region" description="Basic and acidic residues" evidence="11">
    <location>
        <begin position="170"/>
        <end position="180"/>
    </location>
</feature>
<evidence type="ECO:0000256" key="1">
    <source>
        <dbReference type="ARBA" id="ARBA00004123"/>
    </source>
</evidence>
<evidence type="ECO:0000256" key="5">
    <source>
        <dbReference type="ARBA" id="ARBA00022771"/>
    </source>
</evidence>
<keyword evidence="7" id="KW-0805">Transcription regulation</keyword>
<reference evidence="12" key="2">
    <citation type="submission" date="2020-05" db="UniProtKB">
        <authorList>
            <consortium name="EnsemblMetazoa"/>
        </authorList>
    </citation>
    <scope>IDENTIFICATION</scope>
    <source>
        <strain evidence="12">LVP_AGWG</strain>
    </source>
</reference>
<dbReference type="InterPro" id="IPR022755">
    <property type="entry name" value="Znf_C2H2_jaz"/>
</dbReference>
<dbReference type="Pfam" id="PF12171">
    <property type="entry name" value="zf-C2H2_jaz"/>
    <property type="match status" value="1"/>
</dbReference>
<dbReference type="SUPFAM" id="SSF57716">
    <property type="entry name" value="Glucocorticoid receptor-like (DNA-binding domain)"/>
    <property type="match status" value="1"/>
</dbReference>
<feature type="region of interest" description="Disordered" evidence="11">
    <location>
        <begin position="137"/>
        <end position="194"/>
    </location>
</feature>
<dbReference type="Pfam" id="PF07776">
    <property type="entry name" value="zf-AD"/>
    <property type="match status" value="1"/>
</dbReference>
<comment type="subcellular location">
    <subcellularLocation>
        <location evidence="1">Nucleus</location>
    </subcellularLocation>
</comment>
<dbReference type="SUPFAM" id="SSF57667">
    <property type="entry name" value="beta-beta-alpha zinc fingers"/>
    <property type="match status" value="4"/>
</dbReference>
<protein>
    <submittedName>
        <fullName evidence="12">Uncharacterized protein</fullName>
    </submittedName>
</protein>
<dbReference type="SMART" id="SM00868">
    <property type="entry name" value="zf-AD"/>
    <property type="match status" value="1"/>
</dbReference>
<dbReference type="PANTHER" id="PTHR24393">
    <property type="entry name" value="ZINC FINGER PROTEIN"/>
    <property type="match status" value="1"/>
</dbReference>
<keyword evidence="5" id="KW-0863">Zinc-finger</keyword>
<keyword evidence="8" id="KW-0238">DNA-binding</keyword>
<dbReference type="Proteomes" id="UP000008820">
    <property type="component" value="Chromosome 1"/>
</dbReference>
<dbReference type="PANTHER" id="PTHR24393:SF15">
    <property type="entry name" value="IP01243P-RELATED"/>
    <property type="match status" value="1"/>
</dbReference>
<dbReference type="EnsemblMetazoa" id="AAEL000122-RB">
    <property type="protein sequence ID" value="AAEL000122-PB"/>
    <property type="gene ID" value="AAEL000122"/>
</dbReference>
<keyword evidence="6" id="KW-0862">Zinc</keyword>
<dbReference type="GO" id="GO:0005634">
    <property type="term" value="C:nucleus"/>
    <property type="evidence" value="ECO:0007669"/>
    <property type="project" value="UniProtKB-SubCell"/>
</dbReference>